<dbReference type="CDD" id="cd21037">
    <property type="entry name" value="MLKL_NTD"/>
    <property type="match status" value="1"/>
</dbReference>
<reference evidence="1 2" key="1">
    <citation type="journal article" date="2015" name="Biotechnol. Biofuels">
        <title>Enhanced degradation of softwood versus hardwood by the white-rot fungus Pycnoporus coccineus.</title>
        <authorList>
            <person name="Couturier M."/>
            <person name="Navarro D."/>
            <person name="Chevret D."/>
            <person name="Henrissat B."/>
            <person name="Piumi F."/>
            <person name="Ruiz-Duenas F.J."/>
            <person name="Martinez A.T."/>
            <person name="Grigoriev I.V."/>
            <person name="Riley R."/>
            <person name="Lipzen A."/>
            <person name="Berrin J.G."/>
            <person name="Master E.R."/>
            <person name="Rosso M.N."/>
        </authorList>
    </citation>
    <scope>NUCLEOTIDE SEQUENCE [LARGE SCALE GENOMIC DNA]</scope>
    <source>
        <strain evidence="1 2">BRFM310</strain>
    </source>
</reference>
<name>A0A1Y2IE21_TRAC3</name>
<dbReference type="Proteomes" id="UP000193067">
    <property type="component" value="Unassembled WGS sequence"/>
</dbReference>
<dbReference type="InterPro" id="IPR036537">
    <property type="entry name" value="Adaptor_Cbl_N_dom_sf"/>
</dbReference>
<accession>A0A1Y2IE21</accession>
<proteinExistence type="predicted"/>
<keyword evidence="2" id="KW-1185">Reference proteome</keyword>
<protein>
    <submittedName>
        <fullName evidence="1">Uncharacterized protein</fullName>
    </submittedName>
</protein>
<evidence type="ECO:0000313" key="1">
    <source>
        <dbReference type="EMBL" id="OSC99399.1"/>
    </source>
</evidence>
<dbReference type="OrthoDB" id="2751318at2759"/>
<dbReference type="AlphaFoldDB" id="A0A1Y2IE21"/>
<evidence type="ECO:0000313" key="2">
    <source>
        <dbReference type="Proteomes" id="UP000193067"/>
    </source>
</evidence>
<organism evidence="1 2">
    <name type="scientific">Trametes coccinea (strain BRFM310)</name>
    <name type="common">Pycnoporus coccineus</name>
    <dbReference type="NCBI Taxonomy" id="1353009"/>
    <lineage>
        <taxon>Eukaryota</taxon>
        <taxon>Fungi</taxon>
        <taxon>Dikarya</taxon>
        <taxon>Basidiomycota</taxon>
        <taxon>Agaricomycotina</taxon>
        <taxon>Agaricomycetes</taxon>
        <taxon>Polyporales</taxon>
        <taxon>Polyporaceae</taxon>
        <taxon>Trametes</taxon>
    </lineage>
</organism>
<sequence length="221" mass="24617">MSLIRRRLAASVARVRPGLGAVKTSLELLSRAGTPVPGLQAVVETVLQIIQYAEVSKRNRDQSMELAISAAQIVEALLHATVALRASELDDDFKRDLREFHRALEGICATMHDLARKDAWCRLLNREDHAVAIEEHRRALAHAITLFQIKDGVTRRRLMVRQHQELRDSIESLSAQLANAAPPSWPVAPVLSMPTSLEVDVPLELEDSVRLYLTFDIPAAL</sequence>
<dbReference type="EMBL" id="KZ084128">
    <property type="protein sequence ID" value="OSC99399.1"/>
    <property type="molecule type" value="Genomic_DNA"/>
</dbReference>
<dbReference type="InterPro" id="IPR059179">
    <property type="entry name" value="MLKL-like_MCAfunc"/>
</dbReference>
<dbReference type="GO" id="GO:0007166">
    <property type="term" value="P:cell surface receptor signaling pathway"/>
    <property type="evidence" value="ECO:0007669"/>
    <property type="project" value="InterPro"/>
</dbReference>
<gene>
    <name evidence="1" type="ORF">PYCCODRAFT_1470293</name>
</gene>
<dbReference type="Gene3D" id="1.20.930.20">
    <property type="entry name" value="Adaptor protein Cbl, N-terminal domain"/>
    <property type="match status" value="1"/>
</dbReference>